<sequence length="71" mass="8301">MKNELCREIKSDLIDMIKYLNNSDLRMNDTKLYFEFGGKISNMIERVAKSENDLNENSLETSKNLKSNDTH</sequence>
<dbReference type="EMBL" id="WFLN01000005">
    <property type="protein sequence ID" value="KAB8031991.1"/>
    <property type="molecule type" value="Genomic_DNA"/>
</dbReference>
<name>A0A833JG73_9BACT</name>
<comment type="caution">
    <text evidence="1">The sequence shown here is derived from an EMBL/GenBank/DDBJ whole genome shotgun (WGS) entry which is preliminary data.</text>
</comment>
<evidence type="ECO:0000313" key="2">
    <source>
        <dbReference type="Proteomes" id="UP000442694"/>
    </source>
</evidence>
<gene>
    <name evidence="1" type="ORF">GCL57_04915</name>
</gene>
<proteinExistence type="predicted"/>
<reference evidence="1 2" key="1">
    <citation type="submission" date="2019-10" db="EMBL/GenBank/DDBJ databases">
        <title>New genus of Silvanigrellaceae.</title>
        <authorList>
            <person name="Pitt A."/>
            <person name="Hahn M.W."/>
        </authorList>
    </citation>
    <scope>NUCLEOTIDE SEQUENCE [LARGE SCALE GENOMIC DNA]</scope>
    <source>
        <strain evidence="1 2">33A1-SZDP</strain>
    </source>
</reference>
<protein>
    <submittedName>
        <fullName evidence="1">Uncharacterized protein</fullName>
    </submittedName>
</protein>
<accession>A0A833JG73</accession>
<dbReference type="AlphaFoldDB" id="A0A833JG73"/>
<organism evidence="1 2">
    <name type="scientific">Fluviispira multicolorata</name>
    <dbReference type="NCBI Taxonomy" id="2654512"/>
    <lineage>
        <taxon>Bacteria</taxon>
        <taxon>Pseudomonadati</taxon>
        <taxon>Bdellovibrionota</taxon>
        <taxon>Oligoflexia</taxon>
        <taxon>Silvanigrellales</taxon>
        <taxon>Silvanigrellaceae</taxon>
        <taxon>Fluviispira</taxon>
    </lineage>
</organism>
<evidence type="ECO:0000313" key="1">
    <source>
        <dbReference type="EMBL" id="KAB8031991.1"/>
    </source>
</evidence>
<dbReference type="RefSeq" id="WP_152212166.1">
    <property type="nucleotide sequence ID" value="NZ_WFLN01000005.1"/>
</dbReference>
<keyword evidence="2" id="KW-1185">Reference proteome</keyword>
<dbReference type="Proteomes" id="UP000442694">
    <property type="component" value="Unassembled WGS sequence"/>
</dbReference>